<dbReference type="PANTHER" id="PTHR23025">
    <property type="entry name" value="TRIACYLGLYCEROL LIPASE"/>
    <property type="match status" value="1"/>
</dbReference>
<dbReference type="Gene3D" id="3.40.50.1820">
    <property type="entry name" value="alpha/beta hydrolase"/>
    <property type="match status" value="1"/>
</dbReference>
<name>A0ABX7IEF7_9ACTO</name>
<evidence type="ECO:0000313" key="3">
    <source>
        <dbReference type="Proteomes" id="UP000602653"/>
    </source>
</evidence>
<reference evidence="2 3" key="1">
    <citation type="submission" date="2021-02" db="EMBL/GenBank/DDBJ databases">
        <title>Complete Genome Sequence of Arcanobacterium phocisimile strain DSM 26142T from a harbour seal.</title>
        <authorList>
            <person name="Borowiak M."/>
            <person name="Alssahen M."/>
            <person name="Malorny B."/>
            <person name="Laemmler C."/>
            <person name="Siebert U."/>
            <person name="Ploetz M."/>
            <person name="Abdulmawjood A."/>
        </authorList>
    </citation>
    <scope>NUCLEOTIDE SEQUENCE [LARGE SCALE GENOMIC DNA]</scope>
    <source>
        <strain evidence="2 3">DSM 26142</strain>
    </source>
</reference>
<keyword evidence="3" id="KW-1185">Reference proteome</keyword>
<dbReference type="SUPFAM" id="SSF53474">
    <property type="entry name" value="alpha/beta-Hydrolases"/>
    <property type="match status" value="1"/>
</dbReference>
<evidence type="ECO:0000313" key="2">
    <source>
        <dbReference type="EMBL" id="QRV01526.1"/>
    </source>
</evidence>
<dbReference type="Pfam" id="PF07859">
    <property type="entry name" value="Abhydrolase_3"/>
    <property type="match status" value="1"/>
</dbReference>
<gene>
    <name evidence="2" type="ORF">JTE88_05275</name>
</gene>
<dbReference type="GO" id="GO:0016787">
    <property type="term" value="F:hydrolase activity"/>
    <property type="evidence" value="ECO:0007669"/>
    <property type="project" value="UniProtKB-KW"/>
</dbReference>
<dbReference type="InterPro" id="IPR029058">
    <property type="entry name" value="AB_hydrolase_fold"/>
</dbReference>
<dbReference type="PANTHER" id="PTHR23025:SF3">
    <property type="entry name" value="HORMONE-SENSITIVE LIPASE"/>
    <property type="match status" value="1"/>
</dbReference>
<feature type="domain" description="Alpha/beta hydrolase fold-3" evidence="1">
    <location>
        <begin position="74"/>
        <end position="271"/>
    </location>
</feature>
<proteinExistence type="predicted"/>
<dbReference type="InterPro" id="IPR013094">
    <property type="entry name" value="AB_hydrolase_3"/>
</dbReference>
<organism evidence="2 3">
    <name type="scientific">Arcanobacterium phocisimile</name>
    <dbReference type="NCBI Taxonomy" id="1302235"/>
    <lineage>
        <taxon>Bacteria</taxon>
        <taxon>Bacillati</taxon>
        <taxon>Actinomycetota</taxon>
        <taxon>Actinomycetes</taxon>
        <taxon>Actinomycetales</taxon>
        <taxon>Actinomycetaceae</taxon>
        <taxon>Arcanobacterium</taxon>
    </lineage>
</organism>
<accession>A0ABX7IEF7</accession>
<keyword evidence="2" id="KW-0378">Hydrolase</keyword>
<evidence type="ECO:0000259" key="1">
    <source>
        <dbReference type="Pfam" id="PF07859"/>
    </source>
</evidence>
<dbReference type="Proteomes" id="UP000602653">
    <property type="component" value="Chromosome"/>
</dbReference>
<protein>
    <submittedName>
        <fullName evidence="2">Alpha/beta hydrolase fold domain-containing protein</fullName>
    </submittedName>
</protein>
<dbReference type="EMBL" id="CP070228">
    <property type="protein sequence ID" value="QRV01526.1"/>
    <property type="molecule type" value="Genomic_DNA"/>
</dbReference>
<sequence length="298" mass="33383">MHNAMRRVLARKDEIRHELACPQSTLEEMREGYIAKLQWWNDGGPRVAVSRMRMGSEQVSVSVYGQEAQSSSVIVYTHGGGWIVGDSASHDRLLRMIALTCRCVVYSINYSLAPEAKYPTQVREVIGVVEELSEQYSQLILMGDSCGATLMLQVIQTLRGRDIASLISGTTLFYGSYGLEDSASLRRFGNLDRWMSRTELQKYEQAILPTDQVRSVLNILDVDLTGYPPAYVVSAECDPLCDDSRALVNRLSSFAVSVRYREVAGVAHAFMQYSRMLAEVDEVITDVAQWIRTIAPHS</sequence>
<dbReference type="RefSeq" id="WP_204423267.1">
    <property type="nucleotide sequence ID" value="NZ_CP070228.1"/>
</dbReference>